<comment type="caution">
    <text evidence="1">The sequence shown here is derived from an EMBL/GenBank/DDBJ whole genome shotgun (WGS) entry which is preliminary data.</text>
</comment>
<name>A0ABT7VR31_9GAMM</name>
<evidence type="ECO:0000313" key="1">
    <source>
        <dbReference type="EMBL" id="MDM8562120.1"/>
    </source>
</evidence>
<accession>A0ABT7VR31</accession>
<dbReference type="Gene3D" id="2.60.40.1120">
    <property type="entry name" value="Carboxypeptidase-like, regulatory domain"/>
    <property type="match status" value="1"/>
</dbReference>
<protein>
    <recommendedName>
        <fullName evidence="3">Peptidase C-terminal archaeal/bacterial domain-containing protein</fullName>
    </recommendedName>
</protein>
<dbReference type="Proteomes" id="UP001171945">
    <property type="component" value="Unassembled WGS sequence"/>
</dbReference>
<organism evidence="1 2">
    <name type="scientific">Candidatus Marithioploca araucensis</name>
    <dbReference type="NCBI Taxonomy" id="70273"/>
    <lineage>
        <taxon>Bacteria</taxon>
        <taxon>Pseudomonadati</taxon>
        <taxon>Pseudomonadota</taxon>
        <taxon>Gammaproteobacteria</taxon>
        <taxon>Thiotrichales</taxon>
        <taxon>Thiotrichaceae</taxon>
        <taxon>Candidatus Marithioploca</taxon>
    </lineage>
</organism>
<evidence type="ECO:0000313" key="2">
    <source>
        <dbReference type="Proteomes" id="UP001171945"/>
    </source>
</evidence>
<evidence type="ECO:0008006" key="3">
    <source>
        <dbReference type="Google" id="ProtNLM"/>
    </source>
</evidence>
<sequence length="306" mass="34664">DEDGFKFSAMAGYLYRIKASPVGIDIDIAIDLYDSDGNCLLEEAIDDGVEGEDEFFSWTAPSDGFYYVKVTNLHQSDNCRINIQYELQLYELQLFDPDAPTLDGKVKGLVTDAISGRPLNNAKISSHSCRKNYTLPSYEDGSYHLMTCSGFHKLTVKAEGYKPLTCHIEIPKEPALLLKNMPLLPNEQNIPAPLPSKTVYHHGNSLHVEFQASLLPKQSCVRYYFAIAYPDGQFFILTDFNRFEPLNPAFLPYWLGTGNRLIDKPIDDDMPRGDYQLYILRMPEGITDPINNLDKGELNVSQFRIE</sequence>
<proteinExistence type="predicted"/>
<dbReference type="InterPro" id="IPR008969">
    <property type="entry name" value="CarboxyPept-like_regulatory"/>
</dbReference>
<gene>
    <name evidence="1" type="ORF">QUF54_02080</name>
</gene>
<feature type="non-terminal residue" evidence="1">
    <location>
        <position position="1"/>
    </location>
</feature>
<dbReference type="Gene3D" id="2.60.120.380">
    <property type="match status" value="1"/>
</dbReference>
<dbReference type="SUPFAM" id="SSF49464">
    <property type="entry name" value="Carboxypeptidase regulatory domain-like"/>
    <property type="match status" value="1"/>
</dbReference>
<reference evidence="1" key="1">
    <citation type="submission" date="2023-06" db="EMBL/GenBank/DDBJ databases">
        <title>Uncultivated large filamentous bacteria from sulfidic sediments reveal new species and different genomic features in energy metabolism and defense.</title>
        <authorList>
            <person name="Fonseca A."/>
        </authorList>
    </citation>
    <scope>NUCLEOTIDE SEQUENCE</scope>
    <source>
        <strain evidence="1">HSG4</strain>
    </source>
</reference>
<dbReference type="EMBL" id="JAUCGM010000064">
    <property type="protein sequence ID" value="MDM8562120.1"/>
    <property type="molecule type" value="Genomic_DNA"/>
</dbReference>
<keyword evidence="2" id="KW-1185">Reference proteome</keyword>